<dbReference type="RefSeq" id="WP_035452891.1">
    <property type="nucleotide sequence ID" value="NZ_AZGA01000005.1"/>
</dbReference>
<evidence type="ECO:0000256" key="3">
    <source>
        <dbReference type="ARBA" id="ARBA00022448"/>
    </source>
</evidence>
<feature type="transmembrane region" description="Helical" evidence="11">
    <location>
        <begin position="357"/>
        <end position="379"/>
    </location>
</feature>
<dbReference type="Pfam" id="PF00999">
    <property type="entry name" value="Na_H_Exchanger"/>
    <property type="match status" value="1"/>
</dbReference>
<feature type="transmembrane region" description="Helical" evidence="11">
    <location>
        <begin position="181"/>
        <end position="202"/>
    </location>
</feature>
<feature type="transmembrane region" description="Helical" evidence="11">
    <location>
        <begin position="145"/>
        <end position="169"/>
    </location>
</feature>
<dbReference type="EMBL" id="AZGA01000005">
    <property type="protein sequence ID" value="KRM36270.1"/>
    <property type="molecule type" value="Genomic_DNA"/>
</dbReference>
<evidence type="ECO:0000256" key="9">
    <source>
        <dbReference type="ARBA" id="ARBA00023136"/>
    </source>
</evidence>
<dbReference type="eggNOG" id="COG0475">
    <property type="taxonomic scope" value="Bacteria"/>
</dbReference>
<dbReference type="InterPro" id="IPR004771">
    <property type="entry name" value="K/H_exchanger"/>
</dbReference>
<evidence type="ECO:0000256" key="6">
    <source>
        <dbReference type="ARBA" id="ARBA00022989"/>
    </source>
</evidence>
<keyword evidence="7" id="KW-0915">Sodium</keyword>
<evidence type="ECO:0000256" key="10">
    <source>
        <dbReference type="ARBA" id="ARBA00023201"/>
    </source>
</evidence>
<keyword evidence="9 11" id="KW-0472">Membrane</keyword>
<evidence type="ECO:0000256" key="8">
    <source>
        <dbReference type="ARBA" id="ARBA00023065"/>
    </source>
</evidence>
<dbReference type="PANTHER" id="PTHR43562:SF3">
    <property type="entry name" value="SODIUM ION_PROTON EXCHANGER (EUROFUNG)"/>
    <property type="match status" value="1"/>
</dbReference>
<dbReference type="OrthoDB" id="9793589at2"/>
<feature type="transmembrane region" description="Helical" evidence="11">
    <location>
        <begin position="267"/>
        <end position="286"/>
    </location>
</feature>
<dbReference type="PANTHER" id="PTHR43562">
    <property type="entry name" value="NAPA-TYPE SODIUM/HYDROGEN ANTIPORTER"/>
    <property type="match status" value="1"/>
</dbReference>
<accession>X0PEQ9</accession>
<proteinExistence type="inferred from homology"/>
<sequence length="404" mass="43168">MTYLGQLVLILLCTKIGAHVASRLHLPSVIGELLVGVLVGPAVLHLLVPNTFNHYFSEIGVIVLMFIAGLEGNLHLLLRYWRPALTVAVLGVIFPTVTAALLCVGVFHLAWTTAIFLGLILSATSVSITVQVLKEMGRLNSREGAIILGAAVADDIICVILLGLCVSIFGSGANVQQGSLALMLLPKIGFFILMFILGKWAVPRFLKYFSQLRASENSAAAAMILCFGFAALATAMGMSDVLGAYFAGLAISETQYATKLAPKIETIGYAVFIPVFFVSIGLNITFKGLQNDVIFIIALIIVAIIGKQIGGVLGAKLFGLTWSQANVVGAGMISRGEMALVVANVALGARLIDQNHYTAMILVTVITTLLAPVILKLFIQQTAKTREQRQATPTKILKVHEVKQ</sequence>
<comment type="caution">
    <text evidence="13">The sequence shown here is derived from an EMBL/GenBank/DDBJ whole genome shotgun (WGS) entry which is preliminary data.</text>
</comment>
<dbReference type="InterPro" id="IPR006153">
    <property type="entry name" value="Cation/H_exchanger_TM"/>
</dbReference>
<evidence type="ECO:0000256" key="11">
    <source>
        <dbReference type="SAM" id="Phobius"/>
    </source>
</evidence>
<dbReference type="GO" id="GO:1902600">
    <property type="term" value="P:proton transmembrane transport"/>
    <property type="evidence" value="ECO:0007669"/>
    <property type="project" value="InterPro"/>
</dbReference>
<dbReference type="PATRIC" id="fig|1423734.3.peg.3073"/>
<dbReference type="InterPro" id="IPR038770">
    <property type="entry name" value="Na+/solute_symporter_sf"/>
</dbReference>
<name>X0PEQ9_9LACO</name>
<dbReference type="GO" id="GO:0016020">
    <property type="term" value="C:membrane"/>
    <property type="evidence" value="ECO:0007669"/>
    <property type="project" value="UniProtKB-SubCell"/>
</dbReference>
<keyword evidence="4" id="KW-0050">Antiport</keyword>
<dbReference type="NCBIfam" id="TIGR00932">
    <property type="entry name" value="2a37"/>
    <property type="match status" value="1"/>
</dbReference>
<gene>
    <name evidence="13" type="ORF">FC83_GL003023</name>
</gene>
<evidence type="ECO:0000256" key="1">
    <source>
        <dbReference type="ARBA" id="ARBA00004141"/>
    </source>
</evidence>
<dbReference type="Gene3D" id="1.20.1530.20">
    <property type="match status" value="1"/>
</dbReference>
<comment type="similarity">
    <text evidence="2">Belongs to the monovalent cation:proton antiporter 2 (CPA2) transporter (TC 2.A.37) family.</text>
</comment>
<evidence type="ECO:0000256" key="2">
    <source>
        <dbReference type="ARBA" id="ARBA00005551"/>
    </source>
</evidence>
<feature type="transmembrane region" description="Helical" evidence="11">
    <location>
        <begin position="55"/>
        <end position="78"/>
    </location>
</feature>
<dbReference type="GO" id="GO:0015297">
    <property type="term" value="F:antiporter activity"/>
    <property type="evidence" value="ECO:0007669"/>
    <property type="project" value="UniProtKB-KW"/>
</dbReference>
<evidence type="ECO:0000256" key="4">
    <source>
        <dbReference type="ARBA" id="ARBA00022449"/>
    </source>
</evidence>
<evidence type="ECO:0000259" key="12">
    <source>
        <dbReference type="Pfam" id="PF00999"/>
    </source>
</evidence>
<dbReference type="Proteomes" id="UP000051236">
    <property type="component" value="Unassembled WGS sequence"/>
</dbReference>
<dbReference type="STRING" id="1423734.FC83_GL003023"/>
<evidence type="ECO:0000313" key="14">
    <source>
        <dbReference type="Proteomes" id="UP000051236"/>
    </source>
</evidence>
<feature type="transmembrane region" description="Helical" evidence="11">
    <location>
        <begin position="85"/>
        <end position="107"/>
    </location>
</feature>
<feature type="transmembrane region" description="Helical" evidence="11">
    <location>
        <begin position="222"/>
        <end position="247"/>
    </location>
</feature>
<evidence type="ECO:0000313" key="13">
    <source>
        <dbReference type="EMBL" id="KRM36270.1"/>
    </source>
</evidence>
<organism evidence="13 14">
    <name type="scientific">Agrilactobacillus composti DSM 18527 = JCM 14202</name>
    <dbReference type="NCBI Taxonomy" id="1423734"/>
    <lineage>
        <taxon>Bacteria</taxon>
        <taxon>Bacillati</taxon>
        <taxon>Bacillota</taxon>
        <taxon>Bacilli</taxon>
        <taxon>Lactobacillales</taxon>
        <taxon>Lactobacillaceae</taxon>
        <taxon>Agrilactobacillus</taxon>
    </lineage>
</organism>
<keyword evidence="3" id="KW-0813">Transport</keyword>
<dbReference type="GO" id="GO:0006814">
    <property type="term" value="P:sodium ion transport"/>
    <property type="evidence" value="ECO:0007669"/>
    <property type="project" value="UniProtKB-KW"/>
</dbReference>
<evidence type="ECO:0000256" key="5">
    <source>
        <dbReference type="ARBA" id="ARBA00022692"/>
    </source>
</evidence>
<keyword evidence="10" id="KW-0739">Sodium transport</keyword>
<comment type="subcellular location">
    <subcellularLocation>
        <location evidence="1">Membrane</location>
        <topology evidence="1">Multi-pass membrane protein</topology>
    </subcellularLocation>
</comment>
<keyword evidence="8" id="KW-0406">Ion transport</keyword>
<protein>
    <submittedName>
        <fullName evidence="13">Na(+) H(+) antiporter</fullName>
    </submittedName>
</protein>
<keyword evidence="14" id="KW-1185">Reference proteome</keyword>
<feature type="transmembrane region" description="Helical" evidence="11">
    <location>
        <begin position="113"/>
        <end position="133"/>
    </location>
</feature>
<keyword evidence="6 11" id="KW-1133">Transmembrane helix</keyword>
<reference evidence="13 14" key="1">
    <citation type="journal article" date="2015" name="Genome Announc.">
        <title>Expanding the biotechnology potential of lactobacilli through comparative genomics of 213 strains and associated genera.</title>
        <authorList>
            <person name="Sun Z."/>
            <person name="Harris H.M."/>
            <person name="McCann A."/>
            <person name="Guo C."/>
            <person name="Argimon S."/>
            <person name="Zhang W."/>
            <person name="Yang X."/>
            <person name="Jeffery I.B."/>
            <person name="Cooney J.C."/>
            <person name="Kagawa T.F."/>
            <person name="Liu W."/>
            <person name="Song Y."/>
            <person name="Salvetti E."/>
            <person name="Wrobel A."/>
            <person name="Rasinkangas P."/>
            <person name="Parkhill J."/>
            <person name="Rea M.C."/>
            <person name="O'Sullivan O."/>
            <person name="Ritari J."/>
            <person name="Douillard F.P."/>
            <person name="Paul Ross R."/>
            <person name="Yang R."/>
            <person name="Briner A.E."/>
            <person name="Felis G.E."/>
            <person name="de Vos W.M."/>
            <person name="Barrangou R."/>
            <person name="Klaenhammer T.R."/>
            <person name="Caufield P.W."/>
            <person name="Cui Y."/>
            <person name="Zhang H."/>
            <person name="O'Toole P.W."/>
        </authorList>
    </citation>
    <scope>NUCLEOTIDE SEQUENCE [LARGE SCALE GENOMIC DNA]</scope>
    <source>
        <strain evidence="13 14">DSM 18527</strain>
    </source>
</reference>
<dbReference type="GO" id="GO:0008324">
    <property type="term" value="F:monoatomic cation transmembrane transporter activity"/>
    <property type="evidence" value="ECO:0007669"/>
    <property type="project" value="InterPro"/>
</dbReference>
<feature type="domain" description="Cation/H+ exchanger transmembrane" evidence="12">
    <location>
        <begin position="9"/>
        <end position="378"/>
    </location>
</feature>
<evidence type="ECO:0000256" key="7">
    <source>
        <dbReference type="ARBA" id="ARBA00023053"/>
    </source>
</evidence>
<feature type="transmembrane region" description="Helical" evidence="11">
    <location>
        <begin position="293"/>
        <end position="313"/>
    </location>
</feature>
<dbReference type="AlphaFoldDB" id="X0PEQ9"/>
<keyword evidence="5 11" id="KW-0812">Transmembrane</keyword>